<keyword evidence="6" id="KW-1185">Reference proteome</keyword>
<evidence type="ECO:0000313" key="5">
    <source>
        <dbReference type="EMBL" id="RKD75721.1"/>
    </source>
</evidence>
<dbReference type="SUPFAM" id="SSF75217">
    <property type="entry name" value="alpha/beta knot"/>
    <property type="match status" value="1"/>
</dbReference>
<gene>
    <name evidence="5" type="ORF">ATL39_1423</name>
</gene>
<dbReference type="InterPro" id="IPR053888">
    <property type="entry name" value="MRM3-like_sub_bind"/>
</dbReference>
<dbReference type="SUPFAM" id="SSF55315">
    <property type="entry name" value="L30e-like"/>
    <property type="match status" value="1"/>
</dbReference>
<evidence type="ECO:0000256" key="3">
    <source>
        <dbReference type="ARBA" id="ARBA00022679"/>
    </source>
</evidence>
<dbReference type="InterPro" id="IPR029028">
    <property type="entry name" value="Alpha/beta_knot_MTases"/>
</dbReference>
<accession>A0A419V785</accession>
<dbReference type="InterPro" id="IPR001537">
    <property type="entry name" value="SpoU_MeTrfase"/>
</dbReference>
<dbReference type="Gene3D" id="3.40.1280.10">
    <property type="match status" value="1"/>
</dbReference>
<dbReference type="Pfam" id="PF00588">
    <property type="entry name" value="SpoU_methylase"/>
    <property type="match status" value="1"/>
</dbReference>
<evidence type="ECO:0000259" key="4">
    <source>
        <dbReference type="SMART" id="SM00967"/>
    </source>
</evidence>
<dbReference type="GO" id="GO:0032259">
    <property type="term" value="P:methylation"/>
    <property type="evidence" value="ECO:0007669"/>
    <property type="project" value="UniProtKB-KW"/>
</dbReference>
<dbReference type="Proteomes" id="UP000285120">
    <property type="component" value="Unassembled WGS sequence"/>
</dbReference>
<evidence type="ECO:0000256" key="2">
    <source>
        <dbReference type="ARBA" id="ARBA00022603"/>
    </source>
</evidence>
<dbReference type="InterPro" id="IPR013123">
    <property type="entry name" value="SpoU_subst-bd"/>
</dbReference>
<dbReference type="InterPro" id="IPR051259">
    <property type="entry name" value="rRNA_Methyltransferase"/>
</dbReference>
<dbReference type="OrthoDB" id="9794400at2"/>
<keyword evidence="3 5" id="KW-0808">Transferase</keyword>
<evidence type="ECO:0000256" key="1">
    <source>
        <dbReference type="ARBA" id="ARBA00007228"/>
    </source>
</evidence>
<dbReference type="RefSeq" id="WP_120192581.1">
    <property type="nucleotide sequence ID" value="NZ_RAPK01000007.1"/>
</dbReference>
<dbReference type="InterPro" id="IPR029026">
    <property type="entry name" value="tRNA_m1G_MTases_N"/>
</dbReference>
<comment type="caution">
    <text evidence="5">The sequence shown here is derived from an EMBL/GenBank/DDBJ whole genome shotgun (WGS) entry which is preliminary data.</text>
</comment>
<evidence type="ECO:0000313" key="6">
    <source>
        <dbReference type="Proteomes" id="UP000285120"/>
    </source>
</evidence>
<dbReference type="CDD" id="cd18095">
    <property type="entry name" value="SpoU-like_rRNA-MTase"/>
    <property type="match status" value="1"/>
</dbReference>
<feature type="domain" description="RNA 2-O ribose methyltransferase substrate binding" evidence="4">
    <location>
        <begin position="31"/>
        <end position="100"/>
    </location>
</feature>
<organism evidence="5 6">
    <name type="scientific">Sinobaca qinghaiensis</name>
    <dbReference type="NCBI Taxonomy" id="342944"/>
    <lineage>
        <taxon>Bacteria</taxon>
        <taxon>Bacillati</taxon>
        <taxon>Bacillota</taxon>
        <taxon>Bacilli</taxon>
        <taxon>Bacillales</taxon>
        <taxon>Sporolactobacillaceae</taxon>
        <taxon>Sinobaca</taxon>
    </lineage>
</organism>
<dbReference type="GO" id="GO:0008173">
    <property type="term" value="F:RNA methyltransferase activity"/>
    <property type="evidence" value="ECO:0007669"/>
    <property type="project" value="InterPro"/>
</dbReference>
<comment type="similarity">
    <text evidence="1">Belongs to the class IV-like SAM-binding methyltransferase superfamily. RNA methyltransferase TrmH family.</text>
</comment>
<keyword evidence="2 5" id="KW-0489">Methyltransferase</keyword>
<dbReference type="Pfam" id="PF22435">
    <property type="entry name" value="MRM3-like_sub_bind"/>
    <property type="match status" value="1"/>
</dbReference>
<dbReference type="GO" id="GO:0003723">
    <property type="term" value="F:RNA binding"/>
    <property type="evidence" value="ECO:0007669"/>
    <property type="project" value="InterPro"/>
</dbReference>
<sequence>MKQIDSTKNTTVKLIKQLTKRKKREKEQLFVIEGRHLVEEALVYGNLITDIFVIADELLPPEEKRKNIPITIVTEAVMKDMSQTVTPPGIIALCQMIPDEAVEPEENEMYVLVDNVQDPGNLGTIIRTADAVGAKAVILGEGTVDVYNDKVIRSTQGSFFHVPVLQGELEDWIKRCRDNSIPVFGTSLQGGTTHTAIEPQPGFALIIGNEGAGVNEKLLEKTDQNIYVPIYGKAESLNVSVATGILLYYLHKVN</sequence>
<dbReference type="AlphaFoldDB" id="A0A419V785"/>
<dbReference type="InterPro" id="IPR029064">
    <property type="entry name" value="Ribosomal_eL30-like_sf"/>
</dbReference>
<protein>
    <submittedName>
        <fullName evidence="5">TrmH family RNA methyltransferase</fullName>
    </submittedName>
</protein>
<name>A0A419V785_9BACL</name>
<dbReference type="EMBL" id="RAPK01000007">
    <property type="protein sequence ID" value="RKD75721.1"/>
    <property type="molecule type" value="Genomic_DNA"/>
</dbReference>
<dbReference type="PANTHER" id="PTHR43191:SF2">
    <property type="entry name" value="RRNA METHYLTRANSFERASE 3, MITOCHONDRIAL"/>
    <property type="match status" value="1"/>
</dbReference>
<proteinExistence type="inferred from homology"/>
<dbReference type="SMART" id="SM00967">
    <property type="entry name" value="SpoU_sub_bind"/>
    <property type="match status" value="1"/>
</dbReference>
<dbReference type="GO" id="GO:0006396">
    <property type="term" value="P:RNA processing"/>
    <property type="evidence" value="ECO:0007669"/>
    <property type="project" value="InterPro"/>
</dbReference>
<reference evidence="5 6" key="1">
    <citation type="submission" date="2018-09" db="EMBL/GenBank/DDBJ databases">
        <title>Genomic Encyclopedia of Archaeal and Bacterial Type Strains, Phase II (KMG-II): from individual species to whole genera.</title>
        <authorList>
            <person name="Goeker M."/>
        </authorList>
    </citation>
    <scope>NUCLEOTIDE SEQUENCE [LARGE SCALE GENOMIC DNA]</scope>
    <source>
        <strain evidence="5 6">DSM 17008</strain>
    </source>
</reference>
<dbReference type="PANTHER" id="PTHR43191">
    <property type="entry name" value="RRNA METHYLTRANSFERASE 3"/>
    <property type="match status" value="1"/>
</dbReference>
<dbReference type="Gene3D" id="3.30.1330.30">
    <property type="match status" value="1"/>
</dbReference>
<dbReference type="GO" id="GO:0005737">
    <property type="term" value="C:cytoplasm"/>
    <property type="evidence" value="ECO:0007669"/>
    <property type="project" value="UniProtKB-ARBA"/>
</dbReference>